<dbReference type="GO" id="GO:0000287">
    <property type="term" value="F:magnesium ion binding"/>
    <property type="evidence" value="ECO:0007669"/>
    <property type="project" value="UniProtKB-UniRule"/>
</dbReference>
<evidence type="ECO:0000256" key="6">
    <source>
        <dbReference type="ARBA" id="ARBA00022975"/>
    </source>
</evidence>
<evidence type="ECO:0000313" key="10">
    <source>
        <dbReference type="Proteomes" id="UP000198804"/>
    </source>
</evidence>
<dbReference type="InterPro" id="IPR023031">
    <property type="entry name" value="OPRT"/>
</dbReference>
<dbReference type="GO" id="GO:0019856">
    <property type="term" value="P:pyrimidine nucleobase biosynthetic process"/>
    <property type="evidence" value="ECO:0007669"/>
    <property type="project" value="InterPro"/>
</dbReference>
<comment type="subunit">
    <text evidence="7">Homodimer.</text>
</comment>
<comment type="caution">
    <text evidence="7">Lacks conserved residue(s) required for the propagation of feature annotation.</text>
</comment>
<dbReference type="GO" id="GO:0044205">
    <property type="term" value="P:'de novo' UMP biosynthetic process"/>
    <property type="evidence" value="ECO:0007669"/>
    <property type="project" value="UniProtKB-UniRule"/>
</dbReference>
<accession>A0A1I4FAK5</accession>
<sequence>MQAGYMTADDVLEEFRSAGALLQGHFILSSGLRSPTFLQKMTIFSDPVRTERLCRALAEAITARFGRIDIVVSPAIGGIVPGYETARHLGAKAIFVERDPGGPFTLRRGFSIPAGTRAVIVEDIVTTGLSARECLASLEGEAGEVVGAACLIDRSGGRGEIGLPLVSLAALDIPTYPADALPPELAAIPATKPGSRATVKP</sequence>
<feature type="binding site" evidence="7">
    <location>
        <position position="126"/>
    </location>
    <ligand>
        <name>orotate</name>
        <dbReference type="ChEBI" id="CHEBI:30839"/>
    </ligand>
</feature>
<dbReference type="CDD" id="cd06223">
    <property type="entry name" value="PRTases_typeI"/>
    <property type="match status" value="1"/>
</dbReference>
<evidence type="ECO:0000256" key="7">
    <source>
        <dbReference type="HAMAP-Rule" id="MF_01208"/>
    </source>
</evidence>
<reference evidence="10" key="1">
    <citation type="submission" date="2016-10" db="EMBL/GenBank/DDBJ databases">
        <authorList>
            <person name="Varghese N."/>
            <person name="Submissions S."/>
        </authorList>
    </citation>
    <scope>NUCLEOTIDE SEQUENCE [LARGE SCALE GENOMIC DNA]</scope>
    <source>
        <strain evidence="10">CGMCC 1.6474</strain>
    </source>
</reference>
<dbReference type="EMBL" id="FOSV01000009">
    <property type="protein sequence ID" value="SFL13421.1"/>
    <property type="molecule type" value="Genomic_DNA"/>
</dbReference>
<dbReference type="InterPro" id="IPR029057">
    <property type="entry name" value="PRTase-like"/>
</dbReference>
<dbReference type="UniPathway" id="UPA00070">
    <property type="reaction ID" value="UER00119"/>
</dbReference>
<keyword evidence="10" id="KW-1185">Reference proteome</keyword>
<keyword evidence="3 7" id="KW-0328">Glycosyltransferase</keyword>
<dbReference type="HAMAP" id="MF_01208">
    <property type="entry name" value="PyrE"/>
    <property type="match status" value="1"/>
</dbReference>
<evidence type="ECO:0000313" key="9">
    <source>
        <dbReference type="EMBL" id="SFL13421.1"/>
    </source>
</evidence>
<comment type="function">
    <text evidence="7">Catalyzes the transfer of a ribosyl phosphate group from 5-phosphoribose 1-diphosphate to orotate, leading to the formation of orotidine monophosphate (OMP).</text>
</comment>
<proteinExistence type="inferred from homology"/>
<dbReference type="SUPFAM" id="SSF53271">
    <property type="entry name" value="PRTase-like"/>
    <property type="match status" value="1"/>
</dbReference>
<dbReference type="AlphaFoldDB" id="A0A1I4FAK5"/>
<comment type="catalytic activity">
    <reaction evidence="7">
        <text>orotidine 5'-phosphate + diphosphate = orotate + 5-phospho-alpha-D-ribose 1-diphosphate</text>
        <dbReference type="Rhea" id="RHEA:10380"/>
        <dbReference type="ChEBI" id="CHEBI:30839"/>
        <dbReference type="ChEBI" id="CHEBI:33019"/>
        <dbReference type="ChEBI" id="CHEBI:57538"/>
        <dbReference type="ChEBI" id="CHEBI:58017"/>
        <dbReference type="EC" id="2.4.2.10"/>
    </reaction>
</comment>
<keyword evidence="4 7" id="KW-0808">Transferase</keyword>
<feature type="domain" description="Phosphoribosyltransferase" evidence="8">
    <location>
        <begin position="51"/>
        <end position="160"/>
    </location>
</feature>
<dbReference type="STRING" id="414703.SAMN04488125_109124"/>
<dbReference type="Pfam" id="PF00156">
    <property type="entry name" value="Pribosyltran"/>
    <property type="match status" value="1"/>
</dbReference>
<dbReference type="Gene3D" id="3.40.50.2020">
    <property type="match status" value="1"/>
</dbReference>
<name>A0A1I4FAK5_9HYPH</name>
<organism evidence="9 10">
    <name type="scientific">Methylorubrum salsuginis</name>
    <dbReference type="NCBI Taxonomy" id="414703"/>
    <lineage>
        <taxon>Bacteria</taxon>
        <taxon>Pseudomonadati</taxon>
        <taxon>Pseudomonadota</taxon>
        <taxon>Alphaproteobacteria</taxon>
        <taxon>Hyphomicrobiales</taxon>
        <taxon>Methylobacteriaceae</taxon>
        <taxon>Methylorubrum</taxon>
    </lineage>
</organism>
<feature type="binding site" description="in other chain" evidence="7">
    <location>
        <begin position="122"/>
        <end position="130"/>
    </location>
    <ligand>
        <name>5-phospho-alpha-D-ribose 1-diphosphate</name>
        <dbReference type="ChEBI" id="CHEBI:58017"/>
        <note>ligand shared between dimeric partners</note>
    </ligand>
</feature>
<dbReference type="GO" id="GO:0004588">
    <property type="term" value="F:orotate phosphoribosyltransferase activity"/>
    <property type="evidence" value="ECO:0007669"/>
    <property type="project" value="UniProtKB-UniRule"/>
</dbReference>
<protein>
    <recommendedName>
        <fullName evidence="2 7">Orotate phosphoribosyltransferase</fullName>
        <shortName evidence="7">OPRT</shortName>
        <shortName evidence="7">OPRTase</shortName>
        <ecNumber evidence="2 7">2.4.2.10</ecNumber>
    </recommendedName>
</protein>
<evidence type="ECO:0000256" key="3">
    <source>
        <dbReference type="ARBA" id="ARBA00022676"/>
    </source>
</evidence>
<evidence type="ECO:0000259" key="8">
    <source>
        <dbReference type="Pfam" id="PF00156"/>
    </source>
</evidence>
<evidence type="ECO:0000256" key="5">
    <source>
        <dbReference type="ARBA" id="ARBA00022842"/>
    </source>
</evidence>
<evidence type="ECO:0000256" key="4">
    <source>
        <dbReference type="ARBA" id="ARBA00022679"/>
    </source>
</evidence>
<dbReference type="PANTHER" id="PTHR19278:SF9">
    <property type="entry name" value="URIDINE 5'-MONOPHOSPHATE SYNTHASE"/>
    <property type="match status" value="1"/>
</dbReference>
<dbReference type="PANTHER" id="PTHR19278">
    <property type="entry name" value="OROTATE PHOSPHORIBOSYLTRANSFERASE"/>
    <property type="match status" value="1"/>
</dbReference>
<dbReference type="NCBIfam" id="TIGR01367">
    <property type="entry name" value="pyrE_Therm"/>
    <property type="match status" value="1"/>
</dbReference>
<dbReference type="InterPro" id="IPR006273">
    <property type="entry name" value="Orotate_PRibTrfase_bac"/>
</dbReference>
<dbReference type="InterPro" id="IPR000836">
    <property type="entry name" value="PRTase_dom"/>
</dbReference>
<evidence type="ECO:0000256" key="2">
    <source>
        <dbReference type="ARBA" id="ARBA00011971"/>
    </source>
</evidence>
<keyword evidence="6 7" id="KW-0665">Pyrimidine biosynthesis</keyword>
<keyword evidence="5 7" id="KW-0460">Magnesium</keyword>
<evidence type="ECO:0000256" key="1">
    <source>
        <dbReference type="ARBA" id="ARBA00004889"/>
    </source>
</evidence>
<gene>
    <name evidence="7" type="primary">pyrE</name>
    <name evidence="9" type="ORF">SAMN04488125_109124</name>
</gene>
<dbReference type="Proteomes" id="UP000198804">
    <property type="component" value="Unassembled WGS sequence"/>
</dbReference>
<comment type="similarity">
    <text evidence="7">Belongs to the purine/pyrimidine phosphoribosyltransferase family. PyrE subfamily.</text>
</comment>
<feature type="binding site" evidence="7">
    <location>
        <position position="154"/>
    </location>
    <ligand>
        <name>orotate</name>
        <dbReference type="ChEBI" id="CHEBI:30839"/>
    </ligand>
</feature>
<comment type="cofactor">
    <cofactor evidence="7">
        <name>Mg(2+)</name>
        <dbReference type="ChEBI" id="CHEBI:18420"/>
    </cofactor>
</comment>
<comment type="pathway">
    <text evidence="1 7">Pyrimidine metabolism; UMP biosynthesis via de novo pathway; UMP from orotate: step 1/2.</text>
</comment>
<dbReference type="EC" id="2.4.2.10" evidence="2 7"/>